<dbReference type="InterPro" id="IPR003772">
    <property type="entry name" value="YceD"/>
</dbReference>
<organism evidence="1 2">
    <name type="scientific">Acidocella aminolytica 101 = DSM 11237</name>
    <dbReference type="NCBI Taxonomy" id="1120923"/>
    <lineage>
        <taxon>Bacteria</taxon>
        <taxon>Pseudomonadati</taxon>
        <taxon>Pseudomonadota</taxon>
        <taxon>Alphaproteobacteria</taxon>
        <taxon>Acetobacterales</taxon>
        <taxon>Acidocellaceae</taxon>
        <taxon>Acidocella</taxon>
    </lineage>
</organism>
<name>A0A0D6PA87_9PROT</name>
<accession>A0A0D6PA87</accession>
<dbReference type="Proteomes" id="UP000032668">
    <property type="component" value="Unassembled WGS sequence"/>
</dbReference>
<gene>
    <name evidence="1" type="ORF">Aam_005_049</name>
</gene>
<comment type="caution">
    <text evidence="1">The sequence shown here is derived from an EMBL/GenBank/DDBJ whole genome shotgun (WGS) entry which is preliminary data.</text>
</comment>
<evidence type="ECO:0008006" key="3">
    <source>
        <dbReference type="Google" id="ProtNLM"/>
    </source>
</evidence>
<dbReference type="STRING" id="1120923.SAMN02746095_00461"/>
<evidence type="ECO:0000313" key="2">
    <source>
        <dbReference type="Proteomes" id="UP000032668"/>
    </source>
</evidence>
<keyword evidence="2" id="KW-1185">Reference proteome</keyword>
<evidence type="ECO:0000313" key="1">
    <source>
        <dbReference type="EMBL" id="GAN78650.1"/>
    </source>
</evidence>
<protein>
    <recommendedName>
        <fullName evidence="3">DUF177 domain-containing protein</fullName>
    </recommendedName>
</protein>
<dbReference type="RefSeq" id="WP_048877144.1">
    <property type="nucleotide sequence ID" value="NZ_BANC01000005.1"/>
</dbReference>
<proteinExistence type="predicted"/>
<dbReference type="Pfam" id="PF02620">
    <property type="entry name" value="YceD"/>
    <property type="match status" value="1"/>
</dbReference>
<dbReference type="EMBL" id="BANC01000005">
    <property type="protein sequence ID" value="GAN78650.1"/>
    <property type="molecule type" value="Genomic_DNA"/>
</dbReference>
<reference evidence="1 2" key="1">
    <citation type="submission" date="2012-11" db="EMBL/GenBank/DDBJ databases">
        <title>Whole genome sequence of Acidocella aminolytica 101 = DSM 11237.</title>
        <authorList>
            <person name="Azuma Y."/>
            <person name="Higashiura N."/>
            <person name="Hirakawa H."/>
            <person name="Matsushita K."/>
        </authorList>
    </citation>
    <scope>NUCLEOTIDE SEQUENCE [LARGE SCALE GENOMIC DNA]</scope>
    <source>
        <strain evidence="2">101 / DSM 11237</strain>
    </source>
</reference>
<sequence length="185" mass="20169">MCKLYIARMTEEFSHPVKAGQIKTQPQEFRLAANEAERDALAQRFGLVSLARLEGHFKLKHERSGIIGAELAMRATLTQTCVVTLEAFDAKIREETVLRFVPGALMRHVPGETEDEEDITPESLDSPDEIPYANDIIDLGAALAEQLALALDPYPRKPGASLPEAASDNSANPFAALGARIGKKS</sequence>
<dbReference type="OrthoDB" id="8443793at2"/>
<dbReference type="AlphaFoldDB" id="A0A0D6PA87"/>